<sequence>MAYLSLSDVSGCGGALIKPDWVLTAAHCNKPNPINVTLGTHSRTEKEPTRQEFQVKTAVPHPNFTYYTYENDIMLLKLNASATLNKYVSLLPLPKHGEDVKAGTHCSVAGWGATDFGKDREDKMRETNVTVIDRNVCNRPSYYGKIKITKHMLCAGDPNGEEDTCQGDSGGPLLCNGTYRGIVSFAKGCGLPKKPGVYTLLSEEYLTWIHEVIKHC</sequence>
<reference evidence="11" key="1">
    <citation type="journal article" date="2021" name="Cell">
        <title>Tracing the genetic footprints of vertebrate landing in non-teleost ray-finned fishes.</title>
        <authorList>
            <person name="Bi X."/>
            <person name="Wang K."/>
            <person name="Yang L."/>
            <person name="Pan H."/>
            <person name="Jiang H."/>
            <person name="Wei Q."/>
            <person name="Fang M."/>
            <person name="Yu H."/>
            <person name="Zhu C."/>
            <person name="Cai Y."/>
            <person name="He Y."/>
            <person name="Gan X."/>
            <person name="Zeng H."/>
            <person name="Yu D."/>
            <person name="Zhu Y."/>
            <person name="Jiang H."/>
            <person name="Qiu Q."/>
            <person name="Yang H."/>
            <person name="Zhang Y.E."/>
            <person name="Wang W."/>
            <person name="Zhu M."/>
            <person name="He S."/>
            <person name="Zhang G."/>
        </authorList>
    </citation>
    <scope>NUCLEOTIDE SEQUENCE</scope>
    <source>
        <strain evidence="11">Bchr_001</strain>
    </source>
</reference>
<dbReference type="PROSITE" id="PS50240">
    <property type="entry name" value="TRYPSIN_DOM"/>
    <property type="match status" value="1"/>
</dbReference>
<protein>
    <recommendedName>
        <fullName evidence="8">trypsin</fullName>
        <ecNumber evidence="8">3.4.21.4</ecNumber>
    </recommendedName>
</protein>
<proteinExistence type="predicted"/>
<evidence type="ECO:0000313" key="11">
    <source>
        <dbReference type="EMBL" id="MBN3292692.1"/>
    </source>
</evidence>
<dbReference type="InterPro" id="IPR018114">
    <property type="entry name" value="TRYPSIN_HIS"/>
</dbReference>
<dbReference type="InterPro" id="IPR001254">
    <property type="entry name" value="Trypsin_dom"/>
</dbReference>
<dbReference type="InterPro" id="IPR033116">
    <property type="entry name" value="TRYPSIN_SER"/>
</dbReference>
<dbReference type="InterPro" id="IPR009003">
    <property type="entry name" value="Peptidase_S1_PA"/>
</dbReference>
<dbReference type="Pfam" id="PF00089">
    <property type="entry name" value="Trypsin"/>
    <property type="match status" value="1"/>
</dbReference>
<gene>
    <name evidence="11" type="primary">Gzma_9</name>
    <name evidence="11" type="ORF">GTO92_0003258</name>
</gene>
<dbReference type="SMART" id="SM00020">
    <property type="entry name" value="Tryp_SPc"/>
    <property type="match status" value="1"/>
</dbReference>
<evidence type="ECO:0000256" key="5">
    <source>
        <dbReference type="ARBA" id="ARBA00022825"/>
    </source>
</evidence>
<keyword evidence="6" id="KW-1015">Disulfide bond</keyword>
<dbReference type="PROSITE" id="PS00134">
    <property type="entry name" value="TRYPSIN_HIS"/>
    <property type="match status" value="1"/>
</dbReference>
<dbReference type="SUPFAM" id="SSF50494">
    <property type="entry name" value="Trypsin-like serine proteases"/>
    <property type="match status" value="1"/>
</dbReference>
<keyword evidence="2" id="KW-0964">Secreted</keyword>
<dbReference type="EMBL" id="JAAWVN010017899">
    <property type="protein sequence ID" value="MBN3292692.1"/>
    <property type="molecule type" value="Genomic_DNA"/>
</dbReference>
<feature type="domain" description="Peptidase S1" evidence="10">
    <location>
        <begin position="1"/>
        <end position="214"/>
    </location>
</feature>
<evidence type="ECO:0000256" key="9">
    <source>
        <dbReference type="RuleBase" id="RU363034"/>
    </source>
</evidence>
<keyword evidence="5 9" id="KW-0720">Serine protease</keyword>
<evidence type="ECO:0000256" key="3">
    <source>
        <dbReference type="ARBA" id="ARBA00022670"/>
    </source>
</evidence>
<feature type="non-terminal residue" evidence="11">
    <location>
        <position position="1"/>
    </location>
</feature>
<evidence type="ECO:0000259" key="10">
    <source>
        <dbReference type="PROSITE" id="PS50240"/>
    </source>
</evidence>
<evidence type="ECO:0000256" key="1">
    <source>
        <dbReference type="ARBA" id="ARBA00004239"/>
    </source>
</evidence>
<accession>A0ABS2Z103</accession>
<keyword evidence="4 9" id="KW-0378">Hydrolase</keyword>
<keyword evidence="12" id="KW-1185">Reference proteome</keyword>
<dbReference type="Gene3D" id="2.40.10.10">
    <property type="entry name" value="Trypsin-like serine proteases"/>
    <property type="match status" value="2"/>
</dbReference>
<dbReference type="CDD" id="cd00190">
    <property type="entry name" value="Tryp_SPc"/>
    <property type="match status" value="1"/>
</dbReference>
<dbReference type="InterPro" id="IPR001314">
    <property type="entry name" value="Peptidase_S1A"/>
</dbReference>
<evidence type="ECO:0000256" key="2">
    <source>
        <dbReference type="ARBA" id="ARBA00022525"/>
    </source>
</evidence>
<dbReference type="PANTHER" id="PTHR24264:SF65">
    <property type="entry name" value="SRCR DOMAIN-CONTAINING PROTEIN"/>
    <property type="match status" value="1"/>
</dbReference>
<comment type="subcellular location">
    <subcellularLocation>
        <location evidence="1">Secreted</location>
        <location evidence="1">Extracellular space</location>
    </subcellularLocation>
</comment>
<name>A0ABS2Z103_POLSE</name>
<evidence type="ECO:0000256" key="4">
    <source>
        <dbReference type="ARBA" id="ARBA00022801"/>
    </source>
</evidence>
<dbReference type="Proteomes" id="UP001166052">
    <property type="component" value="Unassembled WGS sequence"/>
</dbReference>
<dbReference type="PRINTS" id="PR00722">
    <property type="entry name" value="CHYMOTRYPSIN"/>
</dbReference>
<dbReference type="PROSITE" id="PS00135">
    <property type="entry name" value="TRYPSIN_SER"/>
    <property type="match status" value="1"/>
</dbReference>
<dbReference type="InterPro" id="IPR043504">
    <property type="entry name" value="Peptidase_S1_PA_chymotrypsin"/>
</dbReference>
<comment type="catalytic activity">
    <reaction evidence="7">
        <text>Preferential cleavage: Arg-|-Xaa, Lys-|-Xaa.</text>
        <dbReference type="EC" id="3.4.21.4"/>
    </reaction>
</comment>
<dbReference type="InterPro" id="IPR050127">
    <property type="entry name" value="Serine_Proteases_S1"/>
</dbReference>
<comment type="caution">
    <text evidence="11">The sequence shown here is derived from an EMBL/GenBank/DDBJ whole genome shotgun (WGS) entry which is preliminary data.</text>
</comment>
<evidence type="ECO:0000256" key="6">
    <source>
        <dbReference type="ARBA" id="ARBA00023157"/>
    </source>
</evidence>
<evidence type="ECO:0000313" key="12">
    <source>
        <dbReference type="Proteomes" id="UP001166052"/>
    </source>
</evidence>
<dbReference type="PANTHER" id="PTHR24264">
    <property type="entry name" value="TRYPSIN-RELATED"/>
    <property type="match status" value="1"/>
</dbReference>
<dbReference type="EC" id="3.4.21.4" evidence="8"/>
<feature type="non-terminal residue" evidence="11">
    <location>
        <position position="216"/>
    </location>
</feature>
<evidence type="ECO:0000256" key="7">
    <source>
        <dbReference type="ARBA" id="ARBA00036320"/>
    </source>
</evidence>
<organism evidence="11 12">
    <name type="scientific">Polypterus senegalus</name>
    <name type="common">Senegal bichir</name>
    <dbReference type="NCBI Taxonomy" id="55291"/>
    <lineage>
        <taxon>Eukaryota</taxon>
        <taxon>Metazoa</taxon>
        <taxon>Chordata</taxon>
        <taxon>Craniata</taxon>
        <taxon>Vertebrata</taxon>
        <taxon>Euteleostomi</taxon>
        <taxon>Actinopterygii</taxon>
        <taxon>Polypteriformes</taxon>
        <taxon>Polypteridae</taxon>
        <taxon>Polypterus</taxon>
    </lineage>
</organism>
<evidence type="ECO:0000256" key="8">
    <source>
        <dbReference type="ARBA" id="ARBA00038868"/>
    </source>
</evidence>
<keyword evidence="3 9" id="KW-0645">Protease</keyword>